<dbReference type="EMBL" id="KV921376">
    <property type="protein sequence ID" value="ORE16736.1"/>
    <property type="molecule type" value="Genomic_DNA"/>
</dbReference>
<accession>A0A1X0RXI0</accession>
<reference evidence="2 3" key="1">
    <citation type="journal article" date="2016" name="Proc. Natl. Acad. Sci. U.S.A.">
        <title>Lipid metabolic changes in an early divergent fungus govern the establishment of a mutualistic symbiosis with endobacteria.</title>
        <authorList>
            <person name="Lastovetsky O.A."/>
            <person name="Gaspar M.L."/>
            <person name="Mondo S.J."/>
            <person name="LaButti K.M."/>
            <person name="Sandor L."/>
            <person name="Grigoriev I.V."/>
            <person name="Henry S.A."/>
            <person name="Pawlowska T.E."/>
        </authorList>
    </citation>
    <scope>NUCLEOTIDE SEQUENCE [LARGE SCALE GENOMIC DNA]</scope>
    <source>
        <strain evidence="2 3">ATCC 11559</strain>
    </source>
</reference>
<dbReference type="VEuPathDB" id="FungiDB:BCV72DRAFT_213832"/>
<evidence type="ECO:0000313" key="3">
    <source>
        <dbReference type="Proteomes" id="UP000242381"/>
    </source>
</evidence>
<evidence type="ECO:0000256" key="1">
    <source>
        <dbReference type="SAM" id="Coils"/>
    </source>
</evidence>
<name>A0A1X0RXI0_RHIZD</name>
<dbReference type="OMA" id="QNSMGIN"/>
<organism evidence="2 3">
    <name type="scientific">Rhizopus microsporus</name>
    <dbReference type="NCBI Taxonomy" id="58291"/>
    <lineage>
        <taxon>Eukaryota</taxon>
        <taxon>Fungi</taxon>
        <taxon>Fungi incertae sedis</taxon>
        <taxon>Mucoromycota</taxon>
        <taxon>Mucoromycotina</taxon>
        <taxon>Mucoromycetes</taxon>
        <taxon>Mucorales</taxon>
        <taxon>Mucorineae</taxon>
        <taxon>Rhizopodaceae</taxon>
        <taxon>Rhizopus</taxon>
    </lineage>
</organism>
<dbReference type="Proteomes" id="UP000242381">
    <property type="component" value="Unassembled WGS sequence"/>
</dbReference>
<feature type="non-terminal residue" evidence="2">
    <location>
        <position position="1"/>
    </location>
</feature>
<gene>
    <name evidence="2" type="ORF">BCV71DRAFT_182868</name>
</gene>
<keyword evidence="1" id="KW-0175">Coiled coil</keyword>
<evidence type="ECO:0000313" key="2">
    <source>
        <dbReference type="EMBL" id="ORE16736.1"/>
    </source>
</evidence>
<sequence length="79" mass="9038">LVEQNTQLKKEAALQDRKLAAKKERIEALEIQLKETQEKQVIAAERFNTELQAIRGLLEKARDRKKPGSFFGFARGGEK</sequence>
<protein>
    <submittedName>
        <fullName evidence="2">Uncharacterized protein</fullName>
    </submittedName>
</protein>
<feature type="coiled-coil region" evidence="1">
    <location>
        <begin position="5"/>
        <end position="64"/>
    </location>
</feature>
<proteinExistence type="predicted"/>
<dbReference type="AlphaFoldDB" id="A0A1X0RXI0"/>